<reference evidence="1" key="1">
    <citation type="journal article" date="2014" name="Front. Microbiol.">
        <title>High frequency of phylogenetically diverse reductive dehalogenase-homologous genes in deep subseafloor sedimentary metagenomes.</title>
        <authorList>
            <person name="Kawai M."/>
            <person name="Futagami T."/>
            <person name="Toyoda A."/>
            <person name="Takaki Y."/>
            <person name="Nishi S."/>
            <person name="Hori S."/>
            <person name="Arai W."/>
            <person name="Tsubouchi T."/>
            <person name="Morono Y."/>
            <person name="Uchiyama I."/>
            <person name="Ito T."/>
            <person name="Fujiyama A."/>
            <person name="Inagaki F."/>
            <person name="Takami H."/>
        </authorList>
    </citation>
    <scope>NUCLEOTIDE SEQUENCE</scope>
    <source>
        <strain evidence="1">Expedition CK06-06</strain>
    </source>
</reference>
<sequence length="47" mass="4616">MYAYCMNDPVNLADPSGQIGPAGMVIGAISGGIAGFVAGAQAGNMWA</sequence>
<protein>
    <recommendedName>
        <fullName evidence="2">RHS repeat-associated core domain-containing protein</fullName>
    </recommendedName>
</protein>
<feature type="non-terminal residue" evidence="1">
    <location>
        <position position="47"/>
    </location>
</feature>
<proteinExistence type="predicted"/>
<accession>X0UPW4</accession>
<evidence type="ECO:0000313" key="1">
    <source>
        <dbReference type="EMBL" id="GAF90495.1"/>
    </source>
</evidence>
<dbReference type="EMBL" id="BARS01014146">
    <property type="protein sequence ID" value="GAF90495.1"/>
    <property type="molecule type" value="Genomic_DNA"/>
</dbReference>
<dbReference type="AlphaFoldDB" id="X0UPW4"/>
<evidence type="ECO:0008006" key="2">
    <source>
        <dbReference type="Google" id="ProtNLM"/>
    </source>
</evidence>
<name>X0UPW4_9ZZZZ</name>
<organism evidence="1">
    <name type="scientific">marine sediment metagenome</name>
    <dbReference type="NCBI Taxonomy" id="412755"/>
    <lineage>
        <taxon>unclassified sequences</taxon>
        <taxon>metagenomes</taxon>
        <taxon>ecological metagenomes</taxon>
    </lineage>
</organism>
<gene>
    <name evidence="1" type="ORF">S01H1_24068</name>
</gene>
<comment type="caution">
    <text evidence="1">The sequence shown here is derived from an EMBL/GenBank/DDBJ whole genome shotgun (WGS) entry which is preliminary data.</text>
</comment>